<dbReference type="EMBL" id="AEON01000001">
    <property type="protein sequence ID" value="EFT83724.1"/>
    <property type="molecule type" value="Genomic_DNA"/>
</dbReference>
<protein>
    <recommendedName>
        <fullName evidence="3">Hydrolase</fullName>
    </recommendedName>
</protein>
<organism evidence="1 2">
    <name type="scientific">Parascardovia denticolens DSM 10105 = JCM 12538</name>
    <dbReference type="NCBI Taxonomy" id="864564"/>
    <lineage>
        <taxon>Bacteria</taxon>
        <taxon>Bacillati</taxon>
        <taxon>Actinomycetota</taxon>
        <taxon>Actinomycetes</taxon>
        <taxon>Bifidobacteriales</taxon>
        <taxon>Bifidobacteriaceae</taxon>
        <taxon>Parascardovia</taxon>
    </lineage>
</organism>
<keyword evidence="2" id="KW-1185">Reference proteome</keyword>
<evidence type="ECO:0000313" key="1">
    <source>
        <dbReference type="EMBL" id="EFT83724.1"/>
    </source>
</evidence>
<proteinExistence type="predicted"/>
<dbReference type="Proteomes" id="UP000004946">
    <property type="component" value="Chromosome"/>
</dbReference>
<comment type="caution">
    <text evidence="1">The sequence shown here is derived from an EMBL/GenBank/DDBJ whole genome shotgun (WGS) entry which is preliminary data.</text>
</comment>
<name>E6K1P3_PARDN</name>
<dbReference type="InterPro" id="IPR013785">
    <property type="entry name" value="Aldolase_TIM"/>
</dbReference>
<gene>
    <name evidence="1" type="ORF">HMPREF0620_0729</name>
</gene>
<dbReference type="HOGENOM" id="CLU_082733_0_0_11"/>
<dbReference type="SUPFAM" id="SSF51412">
    <property type="entry name" value="Inosine monophosphate dehydrogenase (IMPDH)"/>
    <property type="match status" value="1"/>
</dbReference>
<evidence type="ECO:0000313" key="2">
    <source>
        <dbReference type="Proteomes" id="UP000004946"/>
    </source>
</evidence>
<reference evidence="1 2" key="1">
    <citation type="submission" date="2010-12" db="EMBL/GenBank/DDBJ databases">
        <authorList>
            <person name="Muzny D."/>
            <person name="Qin X."/>
            <person name="Buhay C."/>
            <person name="Dugan-Rocha S."/>
            <person name="Ding Y."/>
            <person name="Chen G."/>
            <person name="Hawes A."/>
            <person name="Holder M."/>
            <person name="Jhangiani S."/>
            <person name="Johnson A."/>
            <person name="Khan Z."/>
            <person name="Li Z."/>
            <person name="Liu W."/>
            <person name="Liu X."/>
            <person name="Perez L."/>
            <person name="Shen H."/>
            <person name="Wang Q."/>
            <person name="Watt J."/>
            <person name="Xi L."/>
            <person name="Xin Y."/>
            <person name="Zhou J."/>
            <person name="Deng J."/>
            <person name="Jiang H."/>
            <person name="Liu Y."/>
            <person name="Qu J."/>
            <person name="Song X.-Z."/>
            <person name="Zhang L."/>
            <person name="Villasana D."/>
            <person name="Johnson A."/>
            <person name="Liu J."/>
            <person name="Liyanage D."/>
            <person name="Lorensuhewa L."/>
            <person name="Robinson T."/>
            <person name="Song A."/>
            <person name="Song B.-B."/>
            <person name="Dinh H."/>
            <person name="Thornton R."/>
            <person name="Coyle M."/>
            <person name="Francisco L."/>
            <person name="Jackson L."/>
            <person name="Javaid M."/>
            <person name="Korchina V."/>
            <person name="Kovar C."/>
            <person name="Mata R."/>
            <person name="Mathew T."/>
            <person name="Ngo R."/>
            <person name="Nguyen L."/>
            <person name="Nguyen N."/>
            <person name="Okwuonu G."/>
            <person name="Ongeri F."/>
            <person name="Pham C."/>
            <person name="Simmons D."/>
            <person name="Wilczek-Boney K."/>
            <person name="Hale W."/>
            <person name="Jakkamsetti A."/>
            <person name="Pham P."/>
            <person name="Ruth R."/>
            <person name="San Lucas F."/>
            <person name="Warren J."/>
            <person name="Zhang J."/>
            <person name="Zhao Z."/>
            <person name="Zhou C."/>
            <person name="Zhu D."/>
            <person name="Lee S."/>
            <person name="Bess C."/>
            <person name="Blankenburg K."/>
            <person name="Forbes L."/>
            <person name="Fu Q."/>
            <person name="Gubbala S."/>
            <person name="Hirani K."/>
            <person name="Jayaseelan J.C."/>
            <person name="Lara F."/>
            <person name="Munidasa M."/>
            <person name="Palculict T."/>
            <person name="Patil S."/>
            <person name="Pu L.-L."/>
            <person name="Saada N."/>
            <person name="Tang L."/>
            <person name="Weissenberger G."/>
            <person name="Zhu Y."/>
            <person name="Hemphill L."/>
            <person name="Shang Y."/>
            <person name="Youmans B."/>
            <person name="Ayvaz T."/>
            <person name="Ross M."/>
            <person name="Santibanez J."/>
            <person name="Aqrawi P."/>
            <person name="Gross S."/>
            <person name="Joshi V."/>
            <person name="Fowler G."/>
            <person name="Nazareth L."/>
            <person name="Reid J."/>
            <person name="Worley K."/>
            <person name="Petrosino J."/>
            <person name="Highlander S."/>
            <person name="Gibbs R."/>
        </authorList>
    </citation>
    <scope>NUCLEOTIDE SEQUENCE [LARGE SCALE GENOMIC DNA]</scope>
    <source>
        <strain evidence="1 2">DSM 10105</strain>
    </source>
</reference>
<dbReference type="eggNOG" id="COG1304">
    <property type="taxonomic scope" value="Bacteria"/>
</dbReference>
<sequence>MLCMENVDVENAEKTEGLESKRIPRLSGTLRAHSIELPDVIWKAKGMVVLGRRIKSIIFSTDIAIIRNCNADAVLAVYPFTPQQVISEAIIDSSSIPVFVGVGGGMTKGLRSVLIAQDAEAQGAFGVVVNAPMSNTNIRLIKSVIDIPIIATVVTDDEDITSRLGAGVSILNVAAGRKTPGVVAKIRSEFPDVPIIASGGRNQESILETIAAGANTISFTPPSSGEIFSSMMGQYREAKTRNPDLTLNTLDTKRNEFRDFIEIFRNK</sequence>
<evidence type="ECO:0008006" key="3">
    <source>
        <dbReference type="Google" id="ProtNLM"/>
    </source>
</evidence>
<accession>E6K1P3</accession>
<dbReference type="Gene3D" id="3.20.20.70">
    <property type="entry name" value="Aldolase class I"/>
    <property type="match status" value="1"/>
</dbReference>
<dbReference type="AlphaFoldDB" id="E6K1P3"/>